<gene>
    <name evidence="5" type="ORF">DB32_000207</name>
</gene>
<name>A0A0F6VZ06_9BACT</name>
<dbReference type="InterPro" id="IPR018062">
    <property type="entry name" value="HTH_AraC-typ_CS"/>
</dbReference>
<dbReference type="Pfam" id="PF12833">
    <property type="entry name" value="HTH_18"/>
    <property type="match status" value="1"/>
</dbReference>
<dbReference type="Gene3D" id="2.60.120.10">
    <property type="entry name" value="Jelly Rolls"/>
    <property type="match status" value="1"/>
</dbReference>
<dbReference type="SUPFAM" id="SSF46689">
    <property type="entry name" value="Homeodomain-like"/>
    <property type="match status" value="1"/>
</dbReference>
<dbReference type="AlphaFoldDB" id="A0A0F6VZ06"/>
<dbReference type="SUPFAM" id="SSF51182">
    <property type="entry name" value="RmlC-like cupins"/>
    <property type="match status" value="1"/>
</dbReference>
<dbReference type="InterPro" id="IPR009057">
    <property type="entry name" value="Homeodomain-like_sf"/>
</dbReference>
<dbReference type="RefSeq" id="WP_053230536.1">
    <property type="nucleotide sequence ID" value="NZ_CP011125.1"/>
</dbReference>
<dbReference type="GO" id="GO:0003700">
    <property type="term" value="F:DNA-binding transcription factor activity"/>
    <property type="evidence" value="ECO:0007669"/>
    <property type="project" value="InterPro"/>
</dbReference>
<protein>
    <submittedName>
        <fullName evidence="5">Transcriptional regulator, AraC family protein</fullName>
    </submittedName>
</protein>
<keyword evidence="2" id="KW-0238">DNA-binding</keyword>
<keyword evidence="6" id="KW-1185">Reference proteome</keyword>
<dbReference type="OrthoDB" id="7191628at2"/>
<feature type="domain" description="HTH araC/xylS-type" evidence="4">
    <location>
        <begin position="141"/>
        <end position="238"/>
    </location>
</feature>
<keyword evidence="1" id="KW-0805">Transcription regulation</keyword>
<evidence type="ECO:0000313" key="6">
    <source>
        <dbReference type="Proteomes" id="UP000034883"/>
    </source>
</evidence>
<dbReference type="EMBL" id="CP011125">
    <property type="protein sequence ID" value="AKF03058.1"/>
    <property type="molecule type" value="Genomic_DNA"/>
</dbReference>
<dbReference type="PROSITE" id="PS01124">
    <property type="entry name" value="HTH_ARAC_FAMILY_2"/>
    <property type="match status" value="1"/>
</dbReference>
<evidence type="ECO:0000259" key="4">
    <source>
        <dbReference type="PROSITE" id="PS01124"/>
    </source>
</evidence>
<evidence type="ECO:0000256" key="3">
    <source>
        <dbReference type="ARBA" id="ARBA00023163"/>
    </source>
</evidence>
<evidence type="ECO:0000256" key="2">
    <source>
        <dbReference type="ARBA" id="ARBA00023125"/>
    </source>
</evidence>
<dbReference type="PROSITE" id="PS00041">
    <property type="entry name" value="HTH_ARAC_FAMILY_1"/>
    <property type="match status" value="1"/>
</dbReference>
<dbReference type="PANTHER" id="PTHR46796">
    <property type="entry name" value="HTH-TYPE TRANSCRIPTIONAL ACTIVATOR RHAS-RELATED"/>
    <property type="match status" value="1"/>
</dbReference>
<dbReference type="Gene3D" id="1.10.10.60">
    <property type="entry name" value="Homeodomain-like"/>
    <property type="match status" value="1"/>
</dbReference>
<dbReference type="STRING" id="927083.DB32_000207"/>
<accession>A0A0F6VZ06</accession>
<keyword evidence="3" id="KW-0804">Transcription</keyword>
<dbReference type="KEGG" id="samy:DB32_000207"/>
<reference evidence="5 6" key="1">
    <citation type="submission" date="2015-03" db="EMBL/GenBank/DDBJ databases">
        <title>Genome assembly of Sandaracinus amylolyticus DSM 53668.</title>
        <authorList>
            <person name="Sharma G."/>
            <person name="Subramanian S."/>
        </authorList>
    </citation>
    <scope>NUCLEOTIDE SEQUENCE [LARGE SCALE GENOMIC DNA]</scope>
    <source>
        <strain evidence="5 6">DSM 53668</strain>
    </source>
</reference>
<sequence>MRPRLILDLGSVLILGPGFEADTHAHHAVQLVLSFDGEVVVEIAGREHVARAALVPSEVPHRFSASGRRIALLLVDREAQHGAQLDRVARQWLGRDVASELVIDEPRSDATPSELVDWTRALIAPLLDRAPVADALSDVVRASLDYVARELVGRPRLEGAARAAGVSPSHLTHTFSAEMGIPFRRFVLWARAKRAVDEVRRGASLTEAAIAAGFSDSAHLSRTFRRMFGLPPSFLLQAAEISDVAASFKRAPR</sequence>
<dbReference type="InterPro" id="IPR014710">
    <property type="entry name" value="RmlC-like_jellyroll"/>
</dbReference>
<dbReference type="Proteomes" id="UP000034883">
    <property type="component" value="Chromosome"/>
</dbReference>
<proteinExistence type="predicted"/>
<organism evidence="5 6">
    <name type="scientific">Sandaracinus amylolyticus</name>
    <dbReference type="NCBI Taxonomy" id="927083"/>
    <lineage>
        <taxon>Bacteria</taxon>
        <taxon>Pseudomonadati</taxon>
        <taxon>Myxococcota</taxon>
        <taxon>Polyangia</taxon>
        <taxon>Polyangiales</taxon>
        <taxon>Sandaracinaceae</taxon>
        <taxon>Sandaracinus</taxon>
    </lineage>
</organism>
<dbReference type="SMART" id="SM00342">
    <property type="entry name" value="HTH_ARAC"/>
    <property type="match status" value="1"/>
</dbReference>
<evidence type="ECO:0000313" key="5">
    <source>
        <dbReference type="EMBL" id="AKF03058.1"/>
    </source>
</evidence>
<dbReference type="InterPro" id="IPR011051">
    <property type="entry name" value="RmlC_Cupin_sf"/>
</dbReference>
<evidence type="ECO:0000256" key="1">
    <source>
        <dbReference type="ARBA" id="ARBA00023015"/>
    </source>
</evidence>
<dbReference type="InterPro" id="IPR018060">
    <property type="entry name" value="HTH_AraC"/>
</dbReference>
<dbReference type="GO" id="GO:0043565">
    <property type="term" value="F:sequence-specific DNA binding"/>
    <property type="evidence" value="ECO:0007669"/>
    <property type="project" value="InterPro"/>
</dbReference>
<dbReference type="InterPro" id="IPR050204">
    <property type="entry name" value="AraC_XylS_family_regulators"/>
</dbReference>